<dbReference type="InterPro" id="IPR011990">
    <property type="entry name" value="TPR-like_helical_dom_sf"/>
</dbReference>
<accession>A0ABZ2LE52</accession>
<feature type="compositionally biased region" description="Pro residues" evidence="5">
    <location>
        <begin position="54"/>
        <end position="66"/>
    </location>
</feature>
<feature type="compositionally biased region" description="Low complexity" evidence="5">
    <location>
        <begin position="37"/>
        <end position="53"/>
    </location>
</feature>
<keyword evidence="8" id="KW-1185">Reference proteome</keyword>
<feature type="compositionally biased region" description="Basic and acidic residues" evidence="5">
    <location>
        <begin position="1413"/>
        <end position="1430"/>
    </location>
</feature>
<dbReference type="Gene3D" id="1.25.40.10">
    <property type="entry name" value="Tetratricopeptide repeat domain"/>
    <property type="match status" value="3"/>
</dbReference>
<organism evidence="7 8">
    <name type="scientific">Pendulispora rubella</name>
    <dbReference type="NCBI Taxonomy" id="2741070"/>
    <lineage>
        <taxon>Bacteria</taxon>
        <taxon>Pseudomonadati</taxon>
        <taxon>Myxococcota</taxon>
        <taxon>Myxococcia</taxon>
        <taxon>Myxococcales</taxon>
        <taxon>Sorangiineae</taxon>
        <taxon>Pendulisporaceae</taxon>
        <taxon>Pendulispora</taxon>
    </lineage>
</organism>
<feature type="region of interest" description="Disordered" evidence="5">
    <location>
        <begin position="1413"/>
        <end position="1457"/>
    </location>
</feature>
<evidence type="ECO:0000256" key="5">
    <source>
        <dbReference type="SAM" id="MobiDB-lite"/>
    </source>
</evidence>
<feature type="coiled-coil region" evidence="4">
    <location>
        <begin position="169"/>
        <end position="200"/>
    </location>
</feature>
<dbReference type="InterPro" id="IPR019734">
    <property type="entry name" value="TPR_rpt"/>
</dbReference>
<dbReference type="PROSITE" id="PS50005">
    <property type="entry name" value="TPR"/>
    <property type="match status" value="1"/>
</dbReference>
<feature type="region of interest" description="Disordered" evidence="5">
    <location>
        <begin position="101"/>
        <end position="127"/>
    </location>
</feature>
<dbReference type="Pfam" id="PF13181">
    <property type="entry name" value="TPR_8"/>
    <property type="match status" value="1"/>
</dbReference>
<dbReference type="PANTHER" id="PTHR44943">
    <property type="entry name" value="CELLULOSE SYNTHASE OPERON PROTEIN C"/>
    <property type="match status" value="1"/>
</dbReference>
<evidence type="ECO:0000313" key="7">
    <source>
        <dbReference type="EMBL" id="WXB09169.1"/>
    </source>
</evidence>
<gene>
    <name evidence="7" type="ORF">LVJ94_18275</name>
</gene>
<evidence type="ECO:0000256" key="6">
    <source>
        <dbReference type="SAM" id="SignalP"/>
    </source>
</evidence>
<evidence type="ECO:0000256" key="2">
    <source>
        <dbReference type="ARBA" id="ARBA00022803"/>
    </source>
</evidence>
<keyword evidence="4" id="KW-0175">Coiled coil</keyword>
<feature type="chain" id="PRO_5046645925" evidence="6">
    <location>
        <begin position="36"/>
        <end position="1457"/>
    </location>
</feature>
<dbReference type="SMART" id="SM00028">
    <property type="entry name" value="TPR"/>
    <property type="match status" value="3"/>
</dbReference>
<protein>
    <submittedName>
        <fullName evidence="7">Tetratricopeptide repeat protein</fullName>
    </submittedName>
</protein>
<evidence type="ECO:0000256" key="4">
    <source>
        <dbReference type="SAM" id="Coils"/>
    </source>
</evidence>
<evidence type="ECO:0000256" key="1">
    <source>
        <dbReference type="ARBA" id="ARBA00022737"/>
    </source>
</evidence>
<sequence>MTNQSFSRKRFRRSHVFAAGTAGLLMAVLSVSSFAQTAAPGRQPAGGAAKDGGAPPPNSPSSPPTPGFQAGASASAGDAGVNAAATGDAGALRGLLATPDGGVSQVPTLAPPITRKTVPPPPPPSPAQVQALGELKTEADIYEQGAKEYRDTVTTIIKLHYETKKRTILSGLDREIATEKEELRKARDTAILRLEEFIAKYSGPRAHPEATPDAMYRLAALYEERARSDEAKDDLSVGLKPAIGLYKRVIVEFPKYRELAGIYYFLGHAYNDSSRTEEAQQVWRSLVCHNKFAYPTPPDPKNPEADSIVQLPQDNTEEYWRAWRSRHQDYKSAKVNKPENRYVDPYPNSCEPIPQPGLRPGEDPKYVAEVWWQIGNWEFDNLDMRGGVVREEIAAVWDYNRAASAYQHSMQFKKPPLYGVALYKYAWTLFKQQRYESATKEFVHLLLYTDEQQKLTGDPGADFRSEAYTYIAGSLTNLDFKGPEPEEPFIQRPDIVDTEPKPEVAEAKLHIAVDRVRDPQLIPQDKPWTIEIYKALAQEFRSLNQFNNAIEVYESILKKWPMDPTAPDVQNAIAETYDQMNMTKRPNTPEHDAIAAKALEARTKLANYIGNTPWVDANKENPAAIQNAERLVKGGLRQAAAQHTNNGKQLLVAASETGDPKQQLELLGRAQAEYKLAALGWYGFVKQDENAPDAYESRYWLADARHKELRIAVLLHKLQPQRSPEPTQDQIEGAKIAAIDVRDSNEDDKYLSNAAFFVVEESDVYRDLEYQRFDDSKGTIGFAKRTEVRFDNDGPDKKVQRDPVPPSVLASIQARDEYVQRVPPSLDAEKRSLEYQFYAADMYFVYGQFDQARPRYEQMYKTECGKSEYGYKAWEKLITMSNLERDVDRSRQLAEAEKAHSCAVTEENKASAGILVNPTLQEAAYIDARKKFKQAKDAPPGPEKQKLWREAAGMYEAALSAAPGRDEAPEAAMNAAYAYKQVGEFNKAIELYNKFIAEYGSEARLDALQKGDPKAKVAPNPKQYQERLQYLGTAYDELGTTYYGFFNYQKAAETYEKVAGNPRFDEKKRKEAAKNAMILYANMGQRDKMRAEYTTFTKLNPTAEEKANADFLVADYDHKQWNPSGPDTGANRQTRLAAQQSLAAFYNTNKGKRDASRYVLQAAYFHAKMQKTADDKGYRTWFKNTIQSWETFRNAGFATKDGKPEALTPPFADYPAEAEYTLAEDEIKAKYDTDRHKYTGATEDVIGAVDPKTGRVIKTGKYQSNAKAAETYDQQLQHVVSTYPSLEWVPAAQARQGAIYDTLRSGLYNATSPPLKLFTPQQEAMLKKLEASGRDNLIEQADEIRSTVKEGWRTKRDKELAAADEVMVRRYASAVALARQYNVRNPAVTHAIERLAYFTDILGDAKMREYVTKTKDPNDPSKTRNLDYKDGQYVQSRPGITSVPAPSGAASPLPVAP</sequence>
<proteinExistence type="predicted"/>
<feature type="repeat" description="TPR" evidence="3">
    <location>
        <begin position="530"/>
        <end position="563"/>
    </location>
</feature>
<keyword evidence="1" id="KW-0677">Repeat</keyword>
<dbReference type="InterPro" id="IPR051685">
    <property type="entry name" value="Ycf3/AcsC/BcsC/TPR_MFPF"/>
</dbReference>
<name>A0ABZ2LE52_9BACT</name>
<feature type="signal peptide" evidence="6">
    <location>
        <begin position="1"/>
        <end position="35"/>
    </location>
</feature>
<feature type="region of interest" description="Disordered" evidence="5">
    <location>
        <begin position="37"/>
        <end position="75"/>
    </location>
</feature>
<evidence type="ECO:0000313" key="8">
    <source>
        <dbReference type="Proteomes" id="UP001374803"/>
    </source>
</evidence>
<dbReference type="PANTHER" id="PTHR44943:SF8">
    <property type="entry name" value="TPR REPEAT-CONTAINING PROTEIN MJ0263"/>
    <property type="match status" value="1"/>
</dbReference>
<dbReference type="SUPFAM" id="SSF48452">
    <property type="entry name" value="TPR-like"/>
    <property type="match status" value="3"/>
</dbReference>
<evidence type="ECO:0000256" key="3">
    <source>
        <dbReference type="PROSITE-ProRule" id="PRU00339"/>
    </source>
</evidence>
<keyword evidence="6" id="KW-0732">Signal</keyword>
<reference evidence="7" key="1">
    <citation type="submission" date="2021-12" db="EMBL/GenBank/DDBJ databases">
        <title>Discovery of the Pendulisporaceae a myxobacterial family with distinct sporulation behavior and unique specialized metabolism.</title>
        <authorList>
            <person name="Garcia R."/>
            <person name="Popoff A."/>
            <person name="Bader C.D."/>
            <person name="Loehr J."/>
            <person name="Walesch S."/>
            <person name="Walt C."/>
            <person name="Boldt J."/>
            <person name="Bunk B."/>
            <person name="Haeckl F.J.F.P.J."/>
            <person name="Gunesch A.P."/>
            <person name="Birkelbach J."/>
            <person name="Nuebel U."/>
            <person name="Pietschmann T."/>
            <person name="Bach T."/>
            <person name="Mueller R."/>
        </authorList>
    </citation>
    <scope>NUCLEOTIDE SEQUENCE</scope>
    <source>
        <strain evidence="7">MSr11367</strain>
    </source>
</reference>
<dbReference type="Proteomes" id="UP001374803">
    <property type="component" value="Chromosome"/>
</dbReference>
<keyword evidence="2 3" id="KW-0802">TPR repeat</keyword>
<dbReference type="EMBL" id="CP089983">
    <property type="protein sequence ID" value="WXB09169.1"/>
    <property type="molecule type" value="Genomic_DNA"/>
</dbReference>
<dbReference type="RefSeq" id="WP_394838840.1">
    <property type="nucleotide sequence ID" value="NZ_CP089929.1"/>
</dbReference>